<evidence type="ECO:0000313" key="2">
    <source>
        <dbReference type="EMBL" id="AGM11504.1"/>
    </source>
</evidence>
<dbReference type="EMBL" id="KC292026">
    <property type="protein sequence ID" value="AGM11504.1"/>
    <property type="molecule type" value="Genomic_DNA"/>
</dbReference>
<accession>R4T709</accession>
<name>R4T709_9CAUD</name>
<feature type="region of interest" description="Disordered" evidence="1">
    <location>
        <begin position="305"/>
        <end position="338"/>
    </location>
</feature>
<dbReference type="Proteomes" id="UP000202786">
    <property type="component" value="Segment"/>
</dbReference>
<keyword evidence="3" id="KW-1185">Reference proteome</keyword>
<organism evidence="2 3">
    <name type="scientific">Halogranum tailed virus 1</name>
    <dbReference type="NCBI Taxonomy" id="1273749"/>
    <lineage>
        <taxon>Viruses</taxon>
        <taxon>Duplodnaviria</taxon>
        <taxon>Heunggongvirae</taxon>
        <taxon>Uroviricota</taxon>
        <taxon>Caudoviricetes</taxon>
        <taxon>Thumleimavirales</taxon>
        <taxon>Halomagnusviridae</taxon>
        <taxon>Hagravirus</taxon>
        <taxon>Hagravirus capitaneum</taxon>
        <taxon>Hagravirus HGTV1</taxon>
    </lineage>
</organism>
<dbReference type="RefSeq" id="YP_008059382.1">
    <property type="nucleotide sequence ID" value="NC_021328.1"/>
</dbReference>
<evidence type="ECO:0000313" key="3">
    <source>
        <dbReference type="Proteomes" id="UP000202786"/>
    </source>
</evidence>
<protein>
    <submittedName>
        <fullName evidence="2">Uncharacterized protein</fullName>
    </submittedName>
</protein>
<evidence type="ECO:0000256" key="1">
    <source>
        <dbReference type="SAM" id="MobiDB-lite"/>
    </source>
</evidence>
<dbReference type="GeneID" id="16193970"/>
<reference evidence="2 3" key="1">
    <citation type="submission" date="2012-12" db="EMBL/GenBank/DDBJ databases">
        <authorList>
            <person name="Sencilo A."/>
            <person name="Jacobs-Sera D."/>
            <person name="Russell D.A."/>
            <person name="Ko C."/>
            <person name="Atanasova N."/>
            <person name="Osterlund E."/>
            <person name="Oksanen H.M."/>
            <person name="Bamford D.H."/>
            <person name="Hatfull G.F."/>
            <person name="Roine E."/>
            <person name="Hendrix R.W."/>
        </authorList>
    </citation>
    <scope>NUCLEOTIDE SEQUENCE [LARGE SCALE GENOMIC DNA]</scope>
</reference>
<gene>
    <name evidence="2" type="primary">207</name>
    <name evidence="2" type="ORF">HGTV1_207</name>
</gene>
<sequence length="338" mass="37903">MSRDYNLSELAEAEIVPNQGGPNAWLVRFGEGDYDLVSKTAKHRLILEDGVLDRDSFEYGGVTVGVNFQNDEYTLERGGDEVRVPTEKHEHVLWSLHDEDGPRLNKLFDELHVPTVRQGVMDMLMPRFREAKTDIRKTEDGWLVSGDILVSWDGSNHPVDVGQTHVVRGGDAVVADEDKQAREINFSLPSDTSVTLPNGTSTDLDEVEVKFLTTVGLILGRGTPGLYDDGLSQAIQDSRIVGFTDTKSGLHHGHGMSKHTLDMLGVTDEATERLWYNEYDHAGVHELYVRRNEFETAPIDVFEDAANDDPSKWSKIQNTSRKAPIPKSVRQDLESRYE</sequence>
<proteinExistence type="predicted"/>
<dbReference type="KEGG" id="vg:16193970"/>
<feature type="compositionally biased region" description="Basic and acidic residues" evidence="1">
    <location>
        <begin position="329"/>
        <end position="338"/>
    </location>
</feature>